<sequence length="107" mass="12572">MSRELLLNLQQILLEQREQKAGNIEQFQEMKKIMKQIPSDQINPNFKGTIDEISAYINHDIRTKNEINEHVKHHTLNISRWQEELSMLRAGGGAVTIDYEQRMGREI</sequence>
<dbReference type="RefSeq" id="WP_307325707.1">
    <property type="nucleotide sequence ID" value="NZ_JAUSUG010000008.1"/>
</dbReference>
<gene>
    <name evidence="1" type="ORF">J2S74_002360</name>
</gene>
<accession>A0ABT9ZWW3</accession>
<dbReference type="EMBL" id="JAUSUG010000008">
    <property type="protein sequence ID" value="MDQ0254978.1"/>
    <property type="molecule type" value="Genomic_DNA"/>
</dbReference>
<evidence type="ECO:0000313" key="2">
    <source>
        <dbReference type="Proteomes" id="UP001230005"/>
    </source>
</evidence>
<name>A0ABT9ZWW3_9BACI</name>
<organism evidence="1 2">
    <name type="scientific">Evansella vedderi</name>
    <dbReference type="NCBI Taxonomy" id="38282"/>
    <lineage>
        <taxon>Bacteria</taxon>
        <taxon>Bacillati</taxon>
        <taxon>Bacillota</taxon>
        <taxon>Bacilli</taxon>
        <taxon>Bacillales</taxon>
        <taxon>Bacillaceae</taxon>
        <taxon>Evansella</taxon>
    </lineage>
</organism>
<keyword evidence="2" id="KW-1185">Reference proteome</keyword>
<dbReference type="Proteomes" id="UP001230005">
    <property type="component" value="Unassembled WGS sequence"/>
</dbReference>
<protein>
    <submittedName>
        <fullName evidence="1">Uncharacterized protein</fullName>
    </submittedName>
</protein>
<proteinExistence type="predicted"/>
<reference evidence="1 2" key="1">
    <citation type="submission" date="2023-07" db="EMBL/GenBank/DDBJ databases">
        <title>Genomic Encyclopedia of Type Strains, Phase IV (KMG-IV): sequencing the most valuable type-strain genomes for metagenomic binning, comparative biology and taxonomic classification.</title>
        <authorList>
            <person name="Goeker M."/>
        </authorList>
    </citation>
    <scope>NUCLEOTIDE SEQUENCE [LARGE SCALE GENOMIC DNA]</scope>
    <source>
        <strain evidence="1 2">DSM 9768</strain>
    </source>
</reference>
<evidence type="ECO:0000313" key="1">
    <source>
        <dbReference type="EMBL" id="MDQ0254978.1"/>
    </source>
</evidence>
<comment type="caution">
    <text evidence="1">The sequence shown here is derived from an EMBL/GenBank/DDBJ whole genome shotgun (WGS) entry which is preliminary data.</text>
</comment>